<evidence type="ECO:0000256" key="1">
    <source>
        <dbReference type="ARBA" id="ARBA00000085"/>
    </source>
</evidence>
<dbReference type="InterPro" id="IPR004358">
    <property type="entry name" value="Sig_transdc_His_kin-like_C"/>
</dbReference>
<organism evidence="8 9">
    <name type="scientific">Caloramator quimbayensis</name>
    <dbReference type="NCBI Taxonomy" id="1147123"/>
    <lineage>
        <taxon>Bacteria</taxon>
        <taxon>Bacillati</taxon>
        <taxon>Bacillota</taxon>
        <taxon>Clostridia</taxon>
        <taxon>Eubacteriales</taxon>
        <taxon>Clostridiaceae</taxon>
        <taxon>Caloramator</taxon>
    </lineage>
</organism>
<dbReference type="Pfam" id="PF06580">
    <property type="entry name" value="His_kinase"/>
    <property type="match status" value="1"/>
</dbReference>
<feature type="coiled-coil region" evidence="5">
    <location>
        <begin position="253"/>
        <end position="281"/>
    </location>
</feature>
<keyword evidence="3 8" id="KW-0418">Kinase</keyword>
<dbReference type="GO" id="GO:0016020">
    <property type="term" value="C:membrane"/>
    <property type="evidence" value="ECO:0007669"/>
    <property type="project" value="InterPro"/>
</dbReference>
<dbReference type="InterPro" id="IPR050640">
    <property type="entry name" value="Bact_2-comp_sensor_kinase"/>
</dbReference>
<dbReference type="Gene3D" id="6.10.340.10">
    <property type="match status" value="1"/>
</dbReference>
<keyword evidence="3 8" id="KW-0808">Transferase</keyword>
<dbReference type="EMBL" id="FUYH01000015">
    <property type="protein sequence ID" value="SKA94057.1"/>
    <property type="molecule type" value="Genomic_DNA"/>
</dbReference>
<dbReference type="Proteomes" id="UP000190105">
    <property type="component" value="Unassembled WGS sequence"/>
</dbReference>
<keyword evidence="6" id="KW-0472">Membrane</keyword>
<keyword evidence="6" id="KW-0812">Transmembrane</keyword>
<protein>
    <recommendedName>
        <fullName evidence="2">histidine kinase</fullName>
        <ecNumber evidence="2">2.7.13.3</ecNumber>
    </recommendedName>
</protein>
<dbReference type="SMART" id="SM00387">
    <property type="entry name" value="HATPase_c"/>
    <property type="match status" value="1"/>
</dbReference>
<dbReference type="Gene3D" id="3.30.565.10">
    <property type="entry name" value="Histidine kinase-like ATPase, C-terminal domain"/>
    <property type="match status" value="1"/>
</dbReference>
<proteinExistence type="predicted"/>
<comment type="catalytic activity">
    <reaction evidence="1">
        <text>ATP + protein L-histidine = ADP + protein N-phospho-L-histidine.</text>
        <dbReference type="EC" id="2.7.13.3"/>
    </reaction>
</comment>
<evidence type="ECO:0000259" key="7">
    <source>
        <dbReference type="PROSITE" id="PS50109"/>
    </source>
</evidence>
<gene>
    <name evidence="8" type="ORF">SAMN05443428_11546</name>
</gene>
<name>A0A1T4XWY2_9CLOT</name>
<dbReference type="EC" id="2.7.13.3" evidence="2"/>
<evidence type="ECO:0000256" key="2">
    <source>
        <dbReference type="ARBA" id="ARBA00012438"/>
    </source>
</evidence>
<dbReference type="PRINTS" id="PR00344">
    <property type="entry name" value="BCTRLSENSOR"/>
</dbReference>
<sequence>MGKTKVFKKTIVSTIIFTFLLVIIIMSSGYIFLGNLKEKAKERYDNLMRINITIGSSSLELNNSFNYFDKYIKTRDKDYLNKYNMSIEKVKNNVNSIETNPNINTECGIYIRNIKNMLEWYDEQIKLLTKKDILEKSDYNKIMEVKSMYIHINNHLQKTAVSFLFYSNNTYNEILVNNKKVEQQIQKIIFLIIIISIMIVIAVSLNIKNTMWQILKNIERLSNADWEIEDMKEQKYEELNILAEAFNKMKHSIKKYINEINEKAEIENKYNQEKIKNIEKDKILRDTQLRALKTQINPHFLFNALNTVSRSALFEPSENTVKLIEAISKILRYNLNSIDDFAELKEEINILKAYALIQETRFKDRMSFSFEIEKDAENIKIPRMILQPLVENAISHGIDEKEEGGDIFVHAQKDNECIKITISDNGMGMNEDTIQKILKKQFKGISKKSSGLGISNILERLELYYRDRFSFKIESKLNKGTKISINLPIARGDYFAENYDS</sequence>
<evidence type="ECO:0000313" key="9">
    <source>
        <dbReference type="Proteomes" id="UP000190105"/>
    </source>
</evidence>
<feature type="transmembrane region" description="Helical" evidence="6">
    <location>
        <begin position="188"/>
        <end position="207"/>
    </location>
</feature>
<dbReference type="AlphaFoldDB" id="A0A1T4XWY2"/>
<evidence type="ECO:0000313" key="8">
    <source>
        <dbReference type="EMBL" id="SKA94057.1"/>
    </source>
</evidence>
<dbReference type="InterPro" id="IPR010559">
    <property type="entry name" value="Sig_transdc_His_kin_internal"/>
</dbReference>
<evidence type="ECO:0000256" key="5">
    <source>
        <dbReference type="SAM" id="Coils"/>
    </source>
</evidence>
<dbReference type="OrthoDB" id="9809348at2"/>
<dbReference type="PANTHER" id="PTHR34220:SF7">
    <property type="entry name" value="SENSOR HISTIDINE KINASE YPDA"/>
    <property type="match status" value="1"/>
</dbReference>
<evidence type="ECO:0000256" key="3">
    <source>
        <dbReference type="ARBA" id="ARBA00022777"/>
    </source>
</evidence>
<keyword evidence="6" id="KW-1133">Transmembrane helix</keyword>
<accession>A0A1T4XWY2</accession>
<feature type="transmembrane region" description="Helical" evidence="6">
    <location>
        <begin position="12"/>
        <end position="33"/>
    </location>
</feature>
<dbReference type="PANTHER" id="PTHR34220">
    <property type="entry name" value="SENSOR HISTIDINE KINASE YPDA"/>
    <property type="match status" value="1"/>
</dbReference>
<evidence type="ECO:0000256" key="4">
    <source>
        <dbReference type="ARBA" id="ARBA00023012"/>
    </source>
</evidence>
<reference evidence="9" key="1">
    <citation type="submission" date="2017-02" db="EMBL/GenBank/DDBJ databases">
        <authorList>
            <person name="Varghese N."/>
            <person name="Submissions S."/>
        </authorList>
    </citation>
    <scope>NUCLEOTIDE SEQUENCE [LARGE SCALE GENOMIC DNA]</scope>
    <source>
        <strain evidence="9">USBA 833</strain>
    </source>
</reference>
<dbReference type="InterPro" id="IPR036890">
    <property type="entry name" value="HATPase_C_sf"/>
</dbReference>
<feature type="domain" description="Histidine kinase" evidence="7">
    <location>
        <begin position="386"/>
        <end position="491"/>
    </location>
</feature>
<dbReference type="Pfam" id="PF02518">
    <property type="entry name" value="HATPase_c"/>
    <property type="match status" value="1"/>
</dbReference>
<dbReference type="STRING" id="1147123.SAMN05443428_11546"/>
<keyword evidence="5" id="KW-0175">Coiled coil</keyword>
<dbReference type="InterPro" id="IPR003594">
    <property type="entry name" value="HATPase_dom"/>
</dbReference>
<keyword evidence="9" id="KW-1185">Reference proteome</keyword>
<dbReference type="InterPro" id="IPR005467">
    <property type="entry name" value="His_kinase_dom"/>
</dbReference>
<keyword evidence="4" id="KW-0902">Two-component regulatory system</keyword>
<dbReference type="RefSeq" id="WP_078697040.1">
    <property type="nucleotide sequence ID" value="NZ_FUYH01000015.1"/>
</dbReference>
<dbReference type="SUPFAM" id="SSF55874">
    <property type="entry name" value="ATPase domain of HSP90 chaperone/DNA topoisomerase II/histidine kinase"/>
    <property type="match status" value="1"/>
</dbReference>
<dbReference type="GO" id="GO:0000155">
    <property type="term" value="F:phosphorelay sensor kinase activity"/>
    <property type="evidence" value="ECO:0007669"/>
    <property type="project" value="InterPro"/>
</dbReference>
<evidence type="ECO:0000256" key="6">
    <source>
        <dbReference type="SAM" id="Phobius"/>
    </source>
</evidence>
<dbReference type="PROSITE" id="PS50109">
    <property type="entry name" value="HIS_KIN"/>
    <property type="match status" value="1"/>
</dbReference>